<dbReference type="InterPro" id="IPR036188">
    <property type="entry name" value="FAD/NAD-bd_sf"/>
</dbReference>
<sequence>MGEEENVKLGLERGTKKRIEMKFDSGDDEPIGSLLKLKSKKHSKKAKVDLGGSKDVIQKTVVKGEDLVGMDDTLASFRKKLRGPKKNSGSVSTIVKSSSSNASKLTGESPDGSVKVAAKIVEMSLSDVECLSEGIIDKGFEKGNKRKGKRPKVSSELKKVEISGDMSLQNDKECGKSSPNCMDGILEDSLSAFLKKAQSGFIKKSHSSLQLKRGKESEVLCDVLNSSPTATEIFPSISTNMCQKLGEEIPESNEDVHVSLDGGSVDMHLSENKEFVQFIQSQSDSRPELSLSALNNVELLKSSIAIDDASSIEGSQLDVPACFNKIAGVLDGEVKCHSKLSEEGTATTNNIVGGNCKDLHDEDVMKNCSTFHEQSASKDGFSDRPMATGRDVSSADTITPENVEMLEHPMIKTKFNADMDVNSNAILSSRETHVDDQMCSSNRADDSGSCRSVQLLNKLDHTSQGSIGNVFSRTLISSTSRLEGSTAAKENTDMEGSGYAQVRLMPDFIAAEKCSSDFDDQQRISVDSVYEQACAPVSLPKEDGQVFVGGSSPVSIGRSQQVNVSQMKQEDQIMENSNDLYGSSKQMTIDNAAISLRKCSSVFHQSELADENCEGSHHQSRVFVSGDDEADASSPSITPECDESVAEETESKLAAEEKEQRLFSGQRASRKTKKRRHGDMAYEGDVDWDVLVHGQDFFLSHQDGEGRHDFKTREKLDSSLIVMDTENGGVAAVSVGLKAREVGPVERIKFKEVLKRRVGLLEFLECRNQILSLWNKDISRVLPLSECGVSETPLADESPRASLIRQIYSFLDQCGYINFGIASEKDKAENGVEHNLKILKEEKTIEKSGASVADRDDGVSFILGRSKSSEIIMPEKNDVLSDEGKKTEKCGADCQLIDRRAIELPALAEPRECPVDDCRVNGYPDIQSPRQPFDLGLVAQVPSSEVKDSELQNIVDPDLLPPNNTEIDVRAADKHLLISEDSCGFTPDSLGSQRLNTCCDAKGKKEIIVVGAGPAGLTAARHLKRQGFHVTVLEARSRIGGRVFTDRLSLSVPVDLGASIITGIEADVATERRPDPSSLICAQLGLELTVLNSDCPLYDVATGQKVPADLDEALEAEFNSLLDDMVLLVAQKGEHAMRMSLEDGLEYALKKRQKARSARNHMGNEPQKSSVTAVESTALSDGGVPQNNNSKVEILSPPERRVMDWHFANLEYGCAALLKEVSLPYWNQDDAYGGFGGAHCMIKGGYSSVVEALGEELCVHLNHIVTDISYCKEDVPSKNDLFNKVKVSTTNGREFSGDAVLITVPLGCLKAEAIKFSPPLPHWKDLSIQRLGFGVLNKVVLEFPEHSNFVNCLRFSPDGSKLISVSSDKKGIIYDAKTGDIIGELSSEDGHQGSIYAVSWSPDSKQVLTVAADKSAKIWDISDDGKGKVKKTLASPGSGGVEDMLVGCLWQNDHLVTVSLGGTISIFSASDLEKSPVSFSGHMKNVNSLAVLRSDPKIILSTSYDGLIVKWIQGIGYSGKLDRKVTSQIKCFAVVEGEIVSCAFDNKIWRVSLLGDQCGDANSVDVGTQPKDLSLALNSPEVTLVSFETGVILLRGTEVLSTINLGFTVTASVISPDGTEAIVGGQDGKLHLYSITGDTLNEEVVLEKHRGAITVIRYSPDVSMFASADVNREAVVWDRASREVKLKNMLYHTARINCLDWSPDNTMVATGSLDTCVIIYDVSKPASHRITIKGAHLGGVYGLAFTDERSIVSSGEDACVRVWGITPQ</sequence>
<dbReference type="Proteomes" id="UP000826656">
    <property type="component" value="Unassembled WGS sequence"/>
</dbReference>
<feature type="region of interest" description="Disordered" evidence="5">
    <location>
        <begin position="627"/>
        <end position="676"/>
    </location>
</feature>
<evidence type="ECO:0000256" key="2">
    <source>
        <dbReference type="ARBA" id="ARBA00022737"/>
    </source>
</evidence>
<keyword evidence="3" id="KW-0156">Chromatin regulator</keyword>
<reference evidence="7 8" key="1">
    <citation type="journal article" date="2021" name="bioRxiv">
        <title>Chromosome-scale and haplotype-resolved genome assembly of a tetraploid potato cultivar.</title>
        <authorList>
            <person name="Sun H."/>
            <person name="Jiao W.-B."/>
            <person name="Krause K."/>
            <person name="Campoy J.A."/>
            <person name="Goel M."/>
            <person name="Folz-Donahue K."/>
            <person name="Kukat C."/>
            <person name="Huettel B."/>
            <person name="Schneeberger K."/>
        </authorList>
    </citation>
    <scope>NUCLEOTIDE SEQUENCE [LARGE SCALE GENOMIC DNA]</scope>
    <source>
        <strain evidence="7">SolTubOtavaFocal</strain>
        <tissue evidence="7">Leaves</tissue>
    </source>
</reference>
<gene>
    <name evidence="7" type="ORF">KY290_019095</name>
</gene>
<dbReference type="PANTHER" id="PTHR19856:SF0">
    <property type="entry name" value="WD REPEAT-CONTAINING PROTEIN 1"/>
    <property type="match status" value="1"/>
</dbReference>
<evidence type="ECO:0000313" key="8">
    <source>
        <dbReference type="Proteomes" id="UP000826656"/>
    </source>
</evidence>
<dbReference type="SUPFAM" id="SSF50998">
    <property type="entry name" value="Quinoprotein alcohol dehydrogenase-like"/>
    <property type="match status" value="1"/>
</dbReference>
<feature type="repeat" description="WD" evidence="4">
    <location>
        <begin position="1689"/>
        <end position="1730"/>
    </location>
</feature>
<dbReference type="Pfam" id="PF04433">
    <property type="entry name" value="SWIRM"/>
    <property type="match status" value="1"/>
</dbReference>
<feature type="region of interest" description="Disordered" evidence="5">
    <location>
        <begin position="1155"/>
        <end position="1192"/>
    </location>
</feature>
<dbReference type="PRINTS" id="PR00419">
    <property type="entry name" value="ADXRDTASE"/>
</dbReference>
<comment type="caution">
    <text evidence="7">The sequence shown here is derived from an EMBL/GenBank/DDBJ whole genome shotgun (WGS) entry which is preliminary data.</text>
</comment>
<dbReference type="InterPro" id="IPR036388">
    <property type="entry name" value="WH-like_DNA-bd_sf"/>
</dbReference>
<dbReference type="PANTHER" id="PTHR19856">
    <property type="entry name" value="WD-REPEATCONTAINING PROTEIN WDR1"/>
    <property type="match status" value="1"/>
</dbReference>
<organism evidence="7 8">
    <name type="scientific">Solanum tuberosum</name>
    <name type="common">Potato</name>
    <dbReference type="NCBI Taxonomy" id="4113"/>
    <lineage>
        <taxon>Eukaryota</taxon>
        <taxon>Viridiplantae</taxon>
        <taxon>Streptophyta</taxon>
        <taxon>Embryophyta</taxon>
        <taxon>Tracheophyta</taxon>
        <taxon>Spermatophyta</taxon>
        <taxon>Magnoliopsida</taxon>
        <taxon>eudicotyledons</taxon>
        <taxon>Gunneridae</taxon>
        <taxon>Pentapetalae</taxon>
        <taxon>asterids</taxon>
        <taxon>lamiids</taxon>
        <taxon>Solanales</taxon>
        <taxon>Solanaceae</taxon>
        <taxon>Solanoideae</taxon>
        <taxon>Solaneae</taxon>
        <taxon>Solanum</taxon>
    </lineage>
</organism>
<feature type="repeat" description="WD" evidence="4">
    <location>
        <begin position="1343"/>
        <end position="1384"/>
    </location>
</feature>
<dbReference type="InterPro" id="IPR015943">
    <property type="entry name" value="WD40/YVTN_repeat-like_dom_sf"/>
</dbReference>
<feature type="region of interest" description="Disordered" evidence="5">
    <location>
        <begin position="375"/>
        <end position="394"/>
    </location>
</feature>
<dbReference type="InterPro" id="IPR011047">
    <property type="entry name" value="Quinoprotein_ADH-like_sf"/>
</dbReference>
<dbReference type="Pfam" id="PF00400">
    <property type="entry name" value="WD40"/>
    <property type="match status" value="4"/>
</dbReference>
<feature type="compositionally biased region" description="Polar residues" evidence="5">
    <location>
        <begin position="1166"/>
        <end position="1191"/>
    </location>
</feature>
<dbReference type="InterPro" id="IPR009057">
    <property type="entry name" value="Homeodomain-like_sf"/>
</dbReference>
<dbReference type="InterPro" id="IPR007526">
    <property type="entry name" value="SWIRM"/>
</dbReference>
<keyword evidence="1 4" id="KW-0853">WD repeat</keyword>
<dbReference type="PROSITE" id="PS50934">
    <property type="entry name" value="SWIRM"/>
    <property type="match status" value="1"/>
</dbReference>
<dbReference type="InterPro" id="IPR001680">
    <property type="entry name" value="WD40_rpt"/>
</dbReference>
<dbReference type="CDD" id="cd00200">
    <property type="entry name" value="WD40"/>
    <property type="match status" value="1"/>
</dbReference>
<dbReference type="Pfam" id="PF01593">
    <property type="entry name" value="Amino_oxidase"/>
    <property type="match status" value="1"/>
</dbReference>
<feature type="domain" description="SWIRM" evidence="6">
    <location>
        <begin position="728"/>
        <end position="828"/>
    </location>
</feature>
<feature type="repeat" description="WD" evidence="4">
    <location>
        <begin position="1388"/>
        <end position="1422"/>
    </location>
</feature>
<feature type="compositionally biased region" description="Basic and acidic residues" evidence="5">
    <location>
        <begin position="649"/>
        <end position="661"/>
    </location>
</feature>
<keyword evidence="2" id="KW-0677">Repeat</keyword>
<dbReference type="PROSITE" id="PS50082">
    <property type="entry name" value="WD_REPEATS_2"/>
    <property type="match status" value="5"/>
</dbReference>
<evidence type="ECO:0000256" key="4">
    <source>
        <dbReference type="PROSITE-ProRule" id="PRU00221"/>
    </source>
</evidence>
<evidence type="ECO:0000259" key="6">
    <source>
        <dbReference type="PROSITE" id="PS50934"/>
    </source>
</evidence>
<dbReference type="EMBL" id="JAIVGD010000013">
    <property type="protein sequence ID" value="KAH0763022.1"/>
    <property type="molecule type" value="Genomic_DNA"/>
</dbReference>
<dbReference type="Gene3D" id="3.50.50.60">
    <property type="entry name" value="FAD/NAD(P)-binding domain"/>
    <property type="match status" value="2"/>
</dbReference>
<dbReference type="SUPFAM" id="SSF46689">
    <property type="entry name" value="Homeodomain-like"/>
    <property type="match status" value="1"/>
</dbReference>
<dbReference type="InterPro" id="IPR019775">
    <property type="entry name" value="WD40_repeat_CS"/>
</dbReference>
<accession>A0ABQ7VG39</accession>
<feature type="compositionally biased region" description="Low complexity" evidence="5">
    <location>
        <begin position="87"/>
        <end position="107"/>
    </location>
</feature>
<evidence type="ECO:0000256" key="5">
    <source>
        <dbReference type="SAM" id="MobiDB-lite"/>
    </source>
</evidence>
<dbReference type="InterPro" id="IPR002937">
    <property type="entry name" value="Amino_oxidase"/>
</dbReference>
<protein>
    <recommendedName>
        <fullName evidence="6">SWIRM domain-containing protein</fullName>
    </recommendedName>
</protein>
<feature type="repeat" description="WD" evidence="4">
    <location>
        <begin position="1646"/>
        <end position="1678"/>
    </location>
</feature>
<dbReference type="Gene3D" id="2.130.10.10">
    <property type="entry name" value="YVTN repeat-like/Quinoprotein amine dehydrogenase"/>
    <property type="match status" value="2"/>
</dbReference>
<dbReference type="PROSITE" id="PS50294">
    <property type="entry name" value="WD_REPEATS_REGION"/>
    <property type="match status" value="4"/>
</dbReference>
<feature type="repeat" description="WD" evidence="4">
    <location>
        <begin position="1733"/>
        <end position="1768"/>
    </location>
</feature>
<feature type="region of interest" description="Disordered" evidence="5">
    <location>
        <begin position="81"/>
        <end position="110"/>
    </location>
</feature>
<evidence type="ECO:0000256" key="1">
    <source>
        <dbReference type="ARBA" id="ARBA00022574"/>
    </source>
</evidence>
<dbReference type="SUPFAM" id="SSF51905">
    <property type="entry name" value="FAD/NAD(P)-binding domain"/>
    <property type="match status" value="1"/>
</dbReference>
<keyword evidence="8" id="KW-1185">Reference proteome</keyword>
<dbReference type="PROSITE" id="PS00678">
    <property type="entry name" value="WD_REPEATS_1"/>
    <property type="match status" value="1"/>
</dbReference>
<proteinExistence type="predicted"/>
<dbReference type="Gene3D" id="1.10.10.10">
    <property type="entry name" value="Winged helix-like DNA-binding domain superfamily/Winged helix DNA-binding domain"/>
    <property type="match status" value="1"/>
</dbReference>
<dbReference type="SMART" id="SM00320">
    <property type="entry name" value="WD40"/>
    <property type="match status" value="8"/>
</dbReference>
<evidence type="ECO:0000313" key="7">
    <source>
        <dbReference type="EMBL" id="KAH0763022.1"/>
    </source>
</evidence>
<name>A0ABQ7VG39_SOLTU</name>
<evidence type="ECO:0000256" key="3">
    <source>
        <dbReference type="ARBA" id="ARBA00022853"/>
    </source>
</evidence>